<name>B8C9K7_THAPS</name>
<dbReference type="AlphaFoldDB" id="B8C9K7"/>
<dbReference type="NCBIfam" id="TIGR00621">
    <property type="entry name" value="ssb"/>
    <property type="match status" value="1"/>
</dbReference>
<evidence type="ECO:0000256" key="2">
    <source>
        <dbReference type="PROSITE-ProRule" id="PRU00252"/>
    </source>
</evidence>
<dbReference type="InterPro" id="IPR011344">
    <property type="entry name" value="ssDNA-bd"/>
</dbReference>
<dbReference type="eggNOG" id="ENOG502S5G6">
    <property type="taxonomic scope" value="Eukaryota"/>
</dbReference>
<dbReference type="SUPFAM" id="SSF50249">
    <property type="entry name" value="Nucleic acid-binding proteins"/>
    <property type="match status" value="1"/>
</dbReference>
<dbReference type="GO" id="GO:0006260">
    <property type="term" value="P:DNA replication"/>
    <property type="evidence" value="ECO:0000318"/>
    <property type="project" value="GO_Central"/>
</dbReference>
<dbReference type="PANTHER" id="PTHR10302">
    <property type="entry name" value="SINGLE-STRANDED DNA-BINDING PROTEIN"/>
    <property type="match status" value="1"/>
</dbReference>
<dbReference type="KEGG" id="tps:THAPSDRAFT_36438"/>
<keyword evidence="1 2" id="KW-0238">DNA-binding</keyword>
<dbReference type="HAMAP" id="MF_00984">
    <property type="entry name" value="SSB"/>
    <property type="match status" value="1"/>
</dbReference>
<dbReference type="GeneID" id="7446865"/>
<dbReference type="EMBL" id="CM000646">
    <property type="protein sequence ID" value="EED90059.1"/>
    <property type="molecule type" value="Genomic_DNA"/>
</dbReference>
<dbReference type="PaxDb" id="35128-Thaps36438"/>
<keyword evidence="4" id="KW-1185">Reference proteome</keyword>
<dbReference type="Gene3D" id="2.40.50.140">
    <property type="entry name" value="Nucleic acid-binding proteins"/>
    <property type="match status" value="1"/>
</dbReference>
<accession>B8C9K7</accession>
<protein>
    <recommendedName>
        <fullName evidence="5">Single-stranded DNA-binding protein</fullName>
    </recommendedName>
</protein>
<proteinExistence type="inferred from homology"/>
<dbReference type="InParanoid" id="B8C9K7"/>
<dbReference type="PIRSF" id="PIRSF002070">
    <property type="entry name" value="SSB"/>
    <property type="match status" value="1"/>
</dbReference>
<evidence type="ECO:0000313" key="3">
    <source>
        <dbReference type="EMBL" id="EED90059.1"/>
    </source>
</evidence>
<dbReference type="CDD" id="cd04496">
    <property type="entry name" value="SSB_OBF"/>
    <property type="match status" value="1"/>
</dbReference>
<dbReference type="GO" id="GO:0009295">
    <property type="term" value="C:nucleoid"/>
    <property type="evidence" value="ECO:0000318"/>
    <property type="project" value="GO_Central"/>
</dbReference>
<gene>
    <name evidence="3" type="ORF">THAPSDRAFT_36438</name>
</gene>
<evidence type="ECO:0000313" key="4">
    <source>
        <dbReference type="Proteomes" id="UP000001449"/>
    </source>
</evidence>
<dbReference type="Pfam" id="PF00436">
    <property type="entry name" value="SSB"/>
    <property type="match status" value="1"/>
</dbReference>
<reference evidence="3 4" key="2">
    <citation type="journal article" date="2008" name="Nature">
        <title>The Phaeodactylum genome reveals the evolutionary history of diatom genomes.</title>
        <authorList>
            <person name="Bowler C."/>
            <person name="Allen A.E."/>
            <person name="Badger J.H."/>
            <person name="Grimwood J."/>
            <person name="Jabbari K."/>
            <person name="Kuo A."/>
            <person name="Maheswari U."/>
            <person name="Martens C."/>
            <person name="Maumus F."/>
            <person name="Otillar R.P."/>
            <person name="Rayko E."/>
            <person name="Salamov A."/>
            <person name="Vandepoele K."/>
            <person name="Beszteri B."/>
            <person name="Gruber A."/>
            <person name="Heijde M."/>
            <person name="Katinka M."/>
            <person name="Mock T."/>
            <person name="Valentin K."/>
            <person name="Verret F."/>
            <person name="Berges J.A."/>
            <person name="Brownlee C."/>
            <person name="Cadoret J.P."/>
            <person name="Chiovitti A."/>
            <person name="Choi C.J."/>
            <person name="Coesel S."/>
            <person name="De Martino A."/>
            <person name="Detter J.C."/>
            <person name="Durkin C."/>
            <person name="Falciatore A."/>
            <person name="Fournet J."/>
            <person name="Haruta M."/>
            <person name="Huysman M.J."/>
            <person name="Jenkins B.D."/>
            <person name="Jiroutova K."/>
            <person name="Jorgensen R.E."/>
            <person name="Joubert Y."/>
            <person name="Kaplan A."/>
            <person name="Kroger N."/>
            <person name="Kroth P.G."/>
            <person name="La Roche J."/>
            <person name="Lindquist E."/>
            <person name="Lommer M."/>
            <person name="Martin-Jezequel V."/>
            <person name="Lopez P.J."/>
            <person name="Lucas S."/>
            <person name="Mangogna M."/>
            <person name="McGinnis K."/>
            <person name="Medlin L.K."/>
            <person name="Montsant A."/>
            <person name="Oudot-Le Secq M.P."/>
            <person name="Napoli C."/>
            <person name="Obornik M."/>
            <person name="Parker M.S."/>
            <person name="Petit J.L."/>
            <person name="Porcel B.M."/>
            <person name="Poulsen N."/>
            <person name="Robison M."/>
            <person name="Rychlewski L."/>
            <person name="Rynearson T.A."/>
            <person name="Schmutz J."/>
            <person name="Shapiro H."/>
            <person name="Siaut M."/>
            <person name="Stanley M."/>
            <person name="Sussman M.R."/>
            <person name="Taylor A.R."/>
            <person name="Vardi A."/>
            <person name="von Dassow P."/>
            <person name="Vyverman W."/>
            <person name="Willis A."/>
            <person name="Wyrwicz L.S."/>
            <person name="Rokhsar D.S."/>
            <person name="Weissenbach J."/>
            <person name="Armbrust E.V."/>
            <person name="Green B.R."/>
            <person name="Van de Peer Y."/>
            <person name="Grigoriev I.V."/>
        </authorList>
    </citation>
    <scope>NUCLEOTIDE SEQUENCE [LARGE SCALE GENOMIC DNA]</scope>
    <source>
        <strain evidence="3 4">CCMP1335</strain>
    </source>
</reference>
<dbReference type="InterPro" id="IPR012340">
    <property type="entry name" value="NA-bd_OB-fold"/>
</dbReference>
<reference evidence="3 4" key="1">
    <citation type="journal article" date="2004" name="Science">
        <title>The genome of the diatom Thalassiosira pseudonana: ecology, evolution, and metabolism.</title>
        <authorList>
            <person name="Armbrust E.V."/>
            <person name="Berges J.A."/>
            <person name="Bowler C."/>
            <person name="Green B.R."/>
            <person name="Martinez D."/>
            <person name="Putnam N.H."/>
            <person name="Zhou S."/>
            <person name="Allen A.E."/>
            <person name="Apt K.E."/>
            <person name="Bechner M."/>
            <person name="Brzezinski M.A."/>
            <person name="Chaal B.K."/>
            <person name="Chiovitti A."/>
            <person name="Davis A.K."/>
            <person name="Demarest M.S."/>
            <person name="Detter J.C."/>
            <person name="Glavina T."/>
            <person name="Goodstein D."/>
            <person name="Hadi M.Z."/>
            <person name="Hellsten U."/>
            <person name="Hildebrand M."/>
            <person name="Jenkins B.D."/>
            <person name="Jurka J."/>
            <person name="Kapitonov V.V."/>
            <person name="Kroger N."/>
            <person name="Lau W.W."/>
            <person name="Lane T.W."/>
            <person name="Larimer F.W."/>
            <person name="Lippmeier J.C."/>
            <person name="Lucas S."/>
            <person name="Medina M."/>
            <person name="Montsant A."/>
            <person name="Obornik M."/>
            <person name="Parker M.S."/>
            <person name="Palenik B."/>
            <person name="Pazour G.J."/>
            <person name="Richardson P.M."/>
            <person name="Rynearson T.A."/>
            <person name="Saito M.A."/>
            <person name="Schwartz D.C."/>
            <person name="Thamatrakoln K."/>
            <person name="Valentin K."/>
            <person name="Vardi A."/>
            <person name="Wilkerson F.P."/>
            <person name="Rokhsar D.S."/>
        </authorList>
    </citation>
    <scope>NUCLEOTIDE SEQUENCE [LARGE SCALE GENOMIC DNA]</scope>
    <source>
        <strain evidence="3 4">CCMP1335</strain>
    </source>
</reference>
<evidence type="ECO:0000256" key="1">
    <source>
        <dbReference type="ARBA" id="ARBA00023125"/>
    </source>
</evidence>
<dbReference type="GO" id="GO:0008047">
    <property type="term" value="F:enzyme activator activity"/>
    <property type="evidence" value="ECO:0000318"/>
    <property type="project" value="GO_Central"/>
</dbReference>
<evidence type="ECO:0008006" key="5">
    <source>
        <dbReference type="Google" id="ProtNLM"/>
    </source>
</evidence>
<dbReference type="HOGENOM" id="CLU_078758_6_0_1"/>
<sequence>MLATPFDEHLPKLNVVTLVGRVGGTPDPKYFDDGKVVLNLSVAVKRKYHPLERKVRNIRSGEEETDWFPLEFWGRDAEYVTNYVEKGARIGITGSLVMDGWVDKMTGEQRRRPKIVVRHIDILESRAEAE</sequence>
<dbReference type="GO" id="GO:0003697">
    <property type="term" value="F:single-stranded DNA binding"/>
    <property type="evidence" value="ECO:0000318"/>
    <property type="project" value="GO_Central"/>
</dbReference>
<dbReference type="RefSeq" id="XP_002292863.1">
    <property type="nucleotide sequence ID" value="XM_002292827.1"/>
</dbReference>
<dbReference type="InterPro" id="IPR000424">
    <property type="entry name" value="Primosome_PriB/ssb"/>
</dbReference>
<dbReference type="PROSITE" id="PS50935">
    <property type="entry name" value="SSB"/>
    <property type="match status" value="1"/>
</dbReference>
<dbReference type="STRING" id="35128.B8C9K7"/>
<dbReference type="PANTHER" id="PTHR10302:SF0">
    <property type="entry name" value="SINGLE-STRANDED DNA-BINDING PROTEIN, MITOCHONDRIAL"/>
    <property type="match status" value="1"/>
</dbReference>
<dbReference type="Proteomes" id="UP000001449">
    <property type="component" value="Chromosome 10"/>
</dbReference>
<organism evidence="3 4">
    <name type="scientific">Thalassiosira pseudonana</name>
    <name type="common">Marine diatom</name>
    <name type="synonym">Cyclotella nana</name>
    <dbReference type="NCBI Taxonomy" id="35128"/>
    <lineage>
        <taxon>Eukaryota</taxon>
        <taxon>Sar</taxon>
        <taxon>Stramenopiles</taxon>
        <taxon>Ochrophyta</taxon>
        <taxon>Bacillariophyta</taxon>
        <taxon>Coscinodiscophyceae</taxon>
        <taxon>Thalassiosirophycidae</taxon>
        <taxon>Thalassiosirales</taxon>
        <taxon>Thalassiosiraceae</taxon>
        <taxon>Thalassiosira</taxon>
    </lineage>
</organism>
<feature type="non-terminal residue" evidence="3">
    <location>
        <position position="130"/>
    </location>
</feature>